<dbReference type="SUPFAM" id="SSF69118">
    <property type="entry name" value="AhpD-like"/>
    <property type="match status" value="1"/>
</dbReference>
<reference evidence="4" key="2">
    <citation type="submission" date="2016-04" db="EMBL/GenBank/DDBJ databases">
        <title>First Complete Genome Sequence of a Subdivision 6 Acidobacterium.</title>
        <authorList>
            <person name="Huang S."/>
            <person name="Vieira S."/>
            <person name="Bunk B."/>
            <person name="Riedel T."/>
            <person name="Sproeer C."/>
            <person name="Overmann J."/>
        </authorList>
    </citation>
    <scope>NUCLEOTIDE SEQUENCE [LARGE SCALE GENOMIC DNA]</scope>
    <source>
        <strain evidence="4">DSM 100886 HEG_-6_39</strain>
    </source>
</reference>
<evidence type="ECO:0000256" key="1">
    <source>
        <dbReference type="SAM" id="SignalP"/>
    </source>
</evidence>
<organism evidence="3 4">
    <name type="scientific">Luteitalea pratensis</name>
    <dbReference type="NCBI Taxonomy" id="1855912"/>
    <lineage>
        <taxon>Bacteria</taxon>
        <taxon>Pseudomonadati</taxon>
        <taxon>Acidobacteriota</taxon>
        <taxon>Vicinamibacteria</taxon>
        <taxon>Vicinamibacterales</taxon>
        <taxon>Vicinamibacteraceae</taxon>
        <taxon>Luteitalea</taxon>
    </lineage>
</organism>
<evidence type="ECO:0000259" key="2">
    <source>
        <dbReference type="Pfam" id="PF02627"/>
    </source>
</evidence>
<feature type="chain" id="PRO_5007511425" evidence="1">
    <location>
        <begin position="27"/>
        <end position="129"/>
    </location>
</feature>
<dbReference type="InterPro" id="IPR003779">
    <property type="entry name" value="CMD-like"/>
</dbReference>
<keyword evidence="1" id="KW-0732">Signal</keyword>
<dbReference type="STRING" id="1855912.LuPra_01726"/>
<feature type="signal peptide" evidence="1">
    <location>
        <begin position="1"/>
        <end position="26"/>
    </location>
</feature>
<dbReference type="InterPro" id="IPR052512">
    <property type="entry name" value="4CMD/NDH-1_regulator"/>
</dbReference>
<accession>A0A143PIZ0</accession>
<reference evidence="3 4" key="1">
    <citation type="journal article" date="2016" name="Genome Announc.">
        <title>First Complete Genome Sequence of a Subdivision 6 Acidobacterium Strain.</title>
        <authorList>
            <person name="Huang S."/>
            <person name="Vieira S."/>
            <person name="Bunk B."/>
            <person name="Riedel T."/>
            <person name="Sproer C."/>
            <person name="Overmann J."/>
        </authorList>
    </citation>
    <scope>NUCLEOTIDE SEQUENCE [LARGE SCALE GENOMIC DNA]</scope>
    <source>
        <strain evidence="4">DSM 100886 HEG_-6_39</strain>
    </source>
</reference>
<dbReference type="PATRIC" id="fig|1813736.3.peg.1802"/>
<dbReference type="Pfam" id="PF02627">
    <property type="entry name" value="CMD"/>
    <property type="match status" value="1"/>
</dbReference>
<dbReference type="EMBL" id="CP015136">
    <property type="protein sequence ID" value="AMY08525.1"/>
    <property type="molecule type" value="Genomic_DNA"/>
</dbReference>
<protein>
    <submittedName>
        <fullName evidence="3">4-carboxymuconolactone decarboxylase</fullName>
    </submittedName>
</protein>
<evidence type="ECO:0000313" key="3">
    <source>
        <dbReference type="EMBL" id="AMY08525.1"/>
    </source>
</evidence>
<sequence length="129" mass="13721" precursor="true">MHKRSAGYAAAIVALSLVASCAKARAALVDATVGPVAPGLVEYTTDVLFRDVWLRPAPAARDRSLVTVSALIAAGQVAQVTYHLNRAMDSGLTREEAGEVITHVAFYAGWPTAFAAVPVAKDVFDKRRR</sequence>
<dbReference type="PANTHER" id="PTHR33570:SF9">
    <property type="entry name" value="BLL4600 PROTEIN"/>
    <property type="match status" value="1"/>
</dbReference>
<dbReference type="Gene3D" id="1.20.1290.10">
    <property type="entry name" value="AhpD-like"/>
    <property type="match status" value="1"/>
</dbReference>
<dbReference type="GO" id="GO:0051920">
    <property type="term" value="F:peroxiredoxin activity"/>
    <property type="evidence" value="ECO:0007669"/>
    <property type="project" value="InterPro"/>
</dbReference>
<gene>
    <name evidence="3" type="ORF">LuPra_01726</name>
</gene>
<evidence type="ECO:0000313" key="4">
    <source>
        <dbReference type="Proteomes" id="UP000076079"/>
    </source>
</evidence>
<keyword evidence="4" id="KW-1185">Reference proteome</keyword>
<feature type="domain" description="Carboxymuconolactone decarboxylase-like" evidence="2">
    <location>
        <begin position="38"/>
        <end position="122"/>
    </location>
</feature>
<dbReference type="InterPro" id="IPR029032">
    <property type="entry name" value="AhpD-like"/>
</dbReference>
<dbReference type="PROSITE" id="PS51257">
    <property type="entry name" value="PROKAR_LIPOPROTEIN"/>
    <property type="match status" value="1"/>
</dbReference>
<proteinExistence type="predicted"/>
<dbReference type="AlphaFoldDB" id="A0A143PIZ0"/>
<dbReference type="PANTHER" id="PTHR33570">
    <property type="entry name" value="4-CARBOXYMUCONOLACTONE DECARBOXYLASE FAMILY PROTEIN"/>
    <property type="match status" value="1"/>
</dbReference>
<dbReference type="Proteomes" id="UP000076079">
    <property type="component" value="Chromosome"/>
</dbReference>
<dbReference type="KEGG" id="abac:LuPra_01726"/>
<name>A0A143PIZ0_LUTPR</name>